<dbReference type="GO" id="GO:0016208">
    <property type="term" value="F:AMP binding"/>
    <property type="evidence" value="ECO:0007669"/>
    <property type="project" value="TreeGrafter"/>
</dbReference>
<comment type="similarity">
    <text evidence="5 11">Belongs to the purine/pyrimidine phosphoribosyltransferase family.</text>
</comment>
<dbReference type="Gene3D" id="3.40.50.2020">
    <property type="match status" value="1"/>
</dbReference>
<proteinExistence type="inferred from homology"/>
<comment type="subunit">
    <text evidence="11">Homodimer.</text>
</comment>
<evidence type="ECO:0000256" key="11">
    <source>
        <dbReference type="HAMAP-Rule" id="MF_00004"/>
    </source>
</evidence>
<evidence type="ECO:0000256" key="2">
    <source>
        <dbReference type="ARBA" id="ARBA00003968"/>
    </source>
</evidence>
<dbReference type="NCBIfam" id="NF002634">
    <property type="entry name" value="PRK02304.1-3"/>
    <property type="match status" value="1"/>
</dbReference>
<comment type="catalytic activity">
    <reaction evidence="1 11">
        <text>AMP + diphosphate = 5-phospho-alpha-D-ribose 1-diphosphate + adenine</text>
        <dbReference type="Rhea" id="RHEA:16609"/>
        <dbReference type="ChEBI" id="CHEBI:16708"/>
        <dbReference type="ChEBI" id="CHEBI:33019"/>
        <dbReference type="ChEBI" id="CHEBI:58017"/>
        <dbReference type="ChEBI" id="CHEBI:456215"/>
        <dbReference type="EC" id="2.4.2.7"/>
    </reaction>
</comment>
<dbReference type="PANTHER" id="PTHR32315:SF3">
    <property type="entry name" value="ADENINE PHOSPHORIBOSYLTRANSFERASE"/>
    <property type="match status" value="1"/>
</dbReference>
<evidence type="ECO:0000256" key="1">
    <source>
        <dbReference type="ARBA" id="ARBA00000868"/>
    </source>
</evidence>
<dbReference type="GO" id="GO:0044209">
    <property type="term" value="P:AMP salvage"/>
    <property type="evidence" value="ECO:0007669"/>
    <property type="project" value="UniProtKB-UniRule"/>
</dbReference>
<dbReference type="OrthoDB" id="9803963at2"/>
<dbReference type="Proteomes" id="UP000288293">
    <property type="component" value="Unassembled WGS sequence"/>
</dbReference>
<dbReference type="SUPFAM" id="SSF53271">
    <property type="entry name" value="PRTase-like"/>
    <property type="match status" value="1"/>
</dbReference>
<dbReference type="FunFam" id="3.40.50.2020:FF:000021">
    <property type="entry name" value="Adenine phosphoribosyltransferase"/>
    <property type="match status" value="1"/>
</dbReference>
<evidence type="ECO:0000256" key="7">
    <source>
        <dbReference type="ARBA" id="ARBA00022490"/>
    </source>
</evidence>
<comment type="caution">
    <text evidence="13">The sequence shown here is derived from an EMBL/GenBank/DDBJ whole genome shotgun (WGS) entry which is preliminary data.</text>
</comment>
<dbReference type="GO" id="GO:0005737">
    <property type="term" value="C:cytoplasm"/>
    <property type="evidence" value="ECO:0007669"/>
    <property type="project" value="UniProtKB-SubCell"/>
</dbReference>
<keyword evidence="10 11" id="KW-0660">Purine salvage</keyword>
<dbReference type="UniPathway" id="UPA00588">
    <property type="reaction ID" value="UER00646"/>
</dbReference>
<keyword evidence="8 11" id="KW-0328">Glycosyltransferase</keyword>
<keyword evidence="9 11" id="KW-0808">Transferase</keyword>
<evidence type="ECO:0000259" key="12">
    <source>
        <dbReference type="Pfam" id="PF00156"/>
    </source>
</evidence>
<evidence type="ECO:0000256" key="3">
    <source>
        <dbReference type="ARBA" id="ARBA00004496"/>
    </source>
</evidence>
<evidence type="ECO:0000256" key="9">
    <source>
        <dbReference type="ARBA" id="ARBA00022679"/>
    </source>
</evidence>
<keyword evidence="14" id="KW-1185">Reference proteome</keyword>
<comment type="pathway">
    <text evidence="4 11">Purine metabolism; AMP biosynthesis via salvage pathway; AMP from adenine: step 1/1.</text>
</comment>
<evidence type="ECO:0000313" key="14">
    <source>
        <dbReference type="Proteomes" id="UP000288293"/>
    </source>
</evidence>
<dbReference type="CDD" id="cd06223">
    <property type="entry name" value="PRTases_typeI"/>
    <property type="match status" value="1"/>
</dbReference>
<dbReference type="GO" id="GO:0006168">
    <property type="term" value="P:adenine salvage"/>
    <property type="evidence" value="ECO:0007669"/>
    <property type="project" value="InterPro"/>
</dbReference>
<dbReference type="InterPro" id="IPR029057">
    <property type="entry name" value="PRTase-like"/>
</dbReference>
<dbReference type="InterPro" id="IPR000836">
    <property type="entry name" value="PRTase_dom"/>
</dbReference>
<evidence type="ECO:0000256" key="4">
    <source>
        <dbReference type="ARBA" id="ARBA00004659"/>
    </source>
</evidence>
<dbReference type="GO" id="GO:0006166">
    <property type="term" value="P:purine ribonucleoside salvage"/>
    <property type="evidence" value="ECO:0007669"/>
    <property type="project" value="UniProtKB-UniRule"/>
</dbReference>
<evidence type="ECO:0000256" key="6">
    <source>
        <dbReference type="ARBA" id="ARBA00011893"/>
    </source>
</evidence>
<evidence type="ECO:0000313" key="13">
    <source>
        <dbReference type="EMBL" id="RUO26198.1"/>
    </source>
</evidence>
<protein>
    <recommendedName>
        <fullName evidence="6 11">Adenine phosphoribosyltransferase</fullName>
        <shortName evidence="11">APRT</shortName>
        <ecNumber evidence="6 11">2.4.2.7</ecNumber>
    </recommendedName>
</protein>
<dbReference type="NCBIfam" id="NF002636">
    <property type="entry name" value="PRK02304.1-5"/>
    <property type="match status" value="1"/>
</dbReference>
<organism evidence="13 14">
    <name type="scientific">Aliidiomarina minuta</name>
    <dbReference type="NCBI Taxonomy" id="880057"/>
    <lineage>
        <taxon>Bacteria</taxon>
        <taxon>Pseudomonadati</taxon>
        <taxon>Pseudomonadota</taxon>
        <taxon>Gammaproteobacteria</taxon>
        <taxon>Alteromonadales</taxon>
        <taxon>Idiomarinaceae</taxon>
        <taxon>Aliidiomarina</taxon>
    </lineage>
</organism>
<evidence type="ECO:0000256" key="8">
    <source>
        <dbReference type="ARBA" id="ARBA00022676"/>
    </source>
</evidence>
<evidence type="ECO:0000256" key="5">
    <source>
        <dbReference type="ARBA" id="ARBA00008391"/>
    </source>
</evidence>
<evidence type="ECO:0000256" key="10">
    <source>
        <dbReference type="ARBA" id="ARBA00022726"/>
    </source>
</evidence>
<name>A0A432W9D2_9GAMM</name>
<dbReference type="InterPro" id="IPR050054">
    <property type="entry name" value="UPRTase/APRTase"/>
</dbReference>
<dbReference type="EC" id="2.4.2.7" evidence="6 11"/>
<dbReference type="Pfam" id="PF00156">
    <property type="entry name" value="Pribosyltran"/>
    <property type="match status" value="1"/>
</dbReference>
<dbReference type="GO" id="GO:0002055">
    <property type="term" value="F:adenine binding"/>
    <property type="evidence" value="ECO:0007669"/>
    <property type="project" value="TreeGrafter"/>
</dbReference>
<dbReference type="PANTHER" id="PTHR32315">
    <property type="entry name" value="ADENINE PHOSPHORIBOSYLTRANSFERASE"/>
    <property type="match status" value="1"/>
</dbReference>
<dbReference type="InterPro" id="IPR005764">
    <property type="entry name" value="Ade_phspho_trans"/>
</dbReference>
<comment type="function">
    <text evidence="2 11">Catalyzes a salvage reaction resulting in the formation of AMP, that is energically less costly than de novo synthesis.</text>
</comment>
<dbReference type="RefSeq" id="WP_126803013.1">
    <property type="nucleotide sequence ID" value="NZ_PIPL01000001.1"/>
</dbReference>
<dbReference type="HAMAP" id="MF_00004">
    <property type="entry name" value="Aden_phosphoribosyltr"/>
    <property type="match status" value="1"/>
</dbReference>
<sequence>MNSEASDSRVSYIRNSVTKIADYPKPGIIFRDITSTLADVRALTYVLDIFSERYQRSGITQIAGIEARGFIFAAALADRLQTGVTLIRKPGKLPRAVHQQSYSLEYGEDTLELHRDALGATDKVLLIDDLLATGGTMQAAAKLVSQCGATISEAAFLIELSGLQGRQRIAQAGVSTYAICEYD</sequence>
<dbReference type="EMBL" id="PIPL01000001">
    <property type="protein sequence ID" value="RUO26198.1"/>
    <property type="molecule type" value="Genomic_DNA"/>
</dbReference>
<accession>A0A432W9D2</accession>
<feature type="domain" description="Phosphoribosyltransferase" evidence="12">
    <location>
        <begin position="57"/>
        <end position="158"/>
    </location>
</feature>
<comment type="subcellular location">
    <subcellularLocation>
        <location evidence="3 11">Cytoplasm</location>
    </subcellularLocation>
</comment>
<gene>
    <name evidence="11" type="primary">apt</name>
    <name evidence="13" type="ORF">CWE09_05640</name>
</gene>
<reference evidence="13 14" key="1">
    <citation type="journal article" date="2011" name="Front. Microbiol.">
        <title>Genomic signatures of strain selection and enhancement in Bacillus atrophaeus var. globigii, a historical biowarfare simulant.</title>
        <authorList>
            <person name="Gibbons H.S."/>
            <person name="Broomall S.M."/>
            <person name="McNew L.A."/>
            <person name="Daligault H."/>
            <person name="Chapman C."/>
            <person name="Bruce D."/>
            <person name="Karavis M."/>
            <person name="Krepps M."/>
            <person name="McGregor P.A."/>
            <person name="Hong C."/>
            <person name="Park K.H."/>
            <person name="Akmal A."/>
            <person name="Feldman A."/>
            <person name="Lin J.S."/>
            <person name="Chang W.E."/>
            <person name="Higgs B.W."/>
            <person name="Demirev P."/>
            <person name="Lindquist J."/>
            <person name="Liem A."/>
            <person name="Fochler E."/>
            <person name="Read T.D."/>
            <person name="Tapia R."/>
            <person name="Johnson S."/>
            <person name="Bishop-Lilly K.A."/>
            <person name="Detter C."/>
            <person name="Han C."/>
            <person name="Sozhamannan S."/>
            <person name="Rosenzweig C.N."/>
            <person name="Skowronski E.W."/>
        </authorList>
    </citation>
    <scope>NUCLEOTIDE SEQUENCE [LARGE SCALE GENOMIC DNA]</scope>
    <source>
        <strain evidence="13 14">MLST1</strain>
    </source>
</reference>
<keyword evidence="7 11" id="KW-0963">Cytoplasm</keyword>
<dbReference type="GO" id="GO:0003999">
    <property type="term" value="F:adenine phosphoribosyltransferase activity"/>
    <property type="evidence" value="ECO:0007669"/>
    <property type="project" value="UniProtKB-UniRule"/>
</dbReference>
<dbReference type="NCBIfam" id="TIGR01090">
    <property type="entry name" value="apt"/>
    <property type="match status" value="1"/>
</dbReference>
<dbReference type="AlphaFoldDB" id="A0A432W9D2"/>